<dbReference type="Pfam" id="PF01230">
    <property type="entry name" value="HIT"/>
    <property type="match status" value="1"/>
</dbReference>
<comment type="caution">
    <text evidence="1">Lacks conserved residue(s) required for the propagation of feature annotation.</text>
</comment>
<accession>A0A0G0X2U8</accession>
<comment type="caution">
    <text evidence="3">The sequence shown here is derived from an EMBL/GenBank/DDBJ whole genome shotgun (WGS) entry which is preliminary data.</text>
</comment>
<organism evidence="3 4">
    <name type="scientific">Candidatus Roizmanbacteria bacterium GW2011_GWC2_41_7</name>
    <dbReference type="NCBI Taxonomy" id="1618487"/>
    <lineage>
        <taxon>Bacteria</taxon>
        <taxon>Candidatus Roizmaniibacteriota</taxon>
    </lineage>
</organism>
<dbReference type="Proteomes" id="UP000034371">
    <property type="component" value="Unassembled WGS sequence"/>
</dbReference>
<dbReference type="Gene3D" id="3.30.428.10">
    <property type="entry name" value="HIT-like"/>
    <property type="match status" value="1"/>
</dbReference>
<sequence length="132" mass="15716">MLPYPPSNAIIYEDKKVYVCFASYPIGWGHTVVVWKKQIPDLHYLSDGEYNYLMDMVDIARDALLKVYKTQKVYLLYMDEVKQVHWHLVPRFNEKGVNVSMHKPQKAKDFPKILLMRKIFQGILKRREAKKQ</sequence>
<evidence type="ECO:0000313" key="3">
    <source>
        <dbReference type="EMBL" id="KKS19364.1"/>
    </source>
</evidence>
<name>A0A0G0X2U8_9BACT</name>
<proteinExistence type="predicted"/>
<evidence type="ECO:0000313" key="4">
    <source>
        <dbReference type="Proteomes" id="UP000034371"/>
    </source>
</evidence>
<dbReference type="InterPro" id="IPR036265">
    <property type="entry name" value="HIT-like_sf"/>
</dbReference>
<gene>
    <name evidence="3" type="ORF">UU78_C0087G0006</name>
</gene>
<dbReference type="EMBL" id="LCBY01000087">
    <property type="protein sequence ID" value="KKS19364.1"/>
    <property type="molecule type" value="Genomic_DNA"/>
</dbReference>
<dbReference type="GO" id="GO:0003824">
    <property type="term" value="F:catalytic activity"/>
    <property type="evidence" value="ECO:0007669"/>
    <property type="project" value="InterPro"/>
</dbReference>
<dbReference type="PROSITE" id="PS51084">
    <property type="entry name" value="HIT_2"/>
    <property type="match status" value="1"/>
</dbReference>
<dbReference type="AlphaFoldDB" id="A0A0G0X2U8"/>
<protein>
    <recommendedName>
        <fullName evidence="2">HIT domain-containing protein</fullName>
    </recommendedName>
</protein>
<dbReference type="InterPro" id="IPR011146">
    <property type="entry name" value="HIT-like"/>
</dbReference>
<reference evidence="3 4" key="1">
    <citation type="journal article" date="2015" name="Nature">
        <title>rRNA introns, odd ribosomes, and small enigmatic genomes across a large radiation of phyla.</title>
        <authorList>
            <person name="Brown C.T."/>
            <person name="Hug L.A."/>
            <person name="Thomas B.C."/>
            <person name="Sharon I."/>
            <person name="Castelle C.J."/>
            <person name="Singh A."/>
            <person name="Wilkins M.J."/>
            <person name="Williams K.H."/>
            <person name="Banfield J.F."/>
        </authorList>
    </citation>
    <scope>NUCLEOTIDE SEQUENCE [LARGE SCALE GENOMIC DNA]</scope>
</reference>
<feature type="domain" description="HIT" evidence="2">
    <location>
        <begin position="1"/>
        <end position="99"/>
    </location>
</feature>
<evidence type="ECO:0000259" key="2">
    <source>
        <dbReference type="PROSITE" id="PS51084"/>
    </source>
</evidence>
<evidence type="ECO:0000256" key="1">
    <source>
        <dbReference type="PROSITE-ProRule" id="PRU00464"/>
    </source>
</evidence>
<dbReference type="SUPFAM" id="SSF54197">
    <property type="entry name" value="HIT-like"/>
    <property type="match status" value="1"/>
</dbReference>